<dbReference type="PANTHER" id="PTHR10963">
    <property type="entry name" value="GLYCOSYL HYDROLASE-RELATED"/>
    <property type="match status" value="1"/>
</dbReference>
<name>A0A3N9XKK0_9ACTN</name>
<dbReference type="PROSITE" id="PS51762">
    <property type="entry name" value="GH16_2"/>
    <property type="match status" value="1"/>
</dbReference>
<keyword evidence="3" id="KW-1185">Reference proteome</keyword>
<dbReference type="AlphaFoldDB" id="A0A3N9XKK0"/>
<dbReference type="GO" id="GO:0004553">
    <property type="term" value="F:hydrolase activity, hydrolyzing O-glycosyl compounds"/>
    <property type="evidence" value="ECO:0007669"/>
    <property type="project" value="InterPro"/>
</dbReference>
<dbReference type="InterPro" id="IPR013320">
    <property type="entry name" value="ConA-like_dom_sf"/>
</dbReference>
<proteinExistence type="predicted"/>
<dbReference type="InterPro" id="IPR000772">
    <property type="entry name" value="Ricin_B_lectin"/>
</dbReference>
<dbReference type="Pfam" id="PF14200">
    <property type="entry name" value="RicinB_lectin_2"/>
    <property type="match status" value="1"/>
</dbReference>
<evidence type="ECO:0000313" key="2">
    <source>
        <dbReference type="EMBL" id="RQX13606.1"/>
    </source>
</evidence>
<dbReference type="CDD" id="cd23432">
    <property type="entry name" value="beta-trefoil_Ricin_EndoBetaGal-like"/>
    <property type="match status" value="1"/>
</dbReference>
<evidence type="ECO:0000313" key="3">
    <source>
        <dbReference type="Proteomes" id="UP000266889"/>
    </source>
</evidence>
<dbReference type="CDD" id="cd00413">
    <property type="entry name" value="Glyco_hydrolase_16"/>
    <property type="match status" value="1"/>
</dbReference>
<dbReference type="PANTHER" id="PTHR10963:SF60">
    <property type="entry name" value="GRAM-NEGATIVE BACTERIA-BINDING PROTEIN 1-RELATED"/>
    <property type="match status" value="1"/>
</dbReference>
<comment type="caution">
    <text evidence="2">The sequence shown here is derived from an EMBL/GenBank/DDBJ whole genome shotgun (WGS) entry which is preliminary data.</text>
</comment>
<accession>A0A3N9XKK0</accession>
<dbReference type="Gene3D" id="2.80.10.50">
    <property type="match status" value="1"/>
</dbReference>
<protein>
    <submittedName>
        <fullName evidence="2">Glycosyl hydrolase</fullName>
    </submittedName>
</protein>
<reference evidence="2 3" key="1">
    <citation type="submission" date="2018-05" db="EMBL/GenBank/DDBJ databases">
        <title>Micromonospora from Atacama Desert.</title>
        <authorList>
            <person name="Carro L."/>
            <person name="Goodfellow M."/>
            <person name="Klenk H.-P."/>
        </authorList>
    </citation>
    <scope>NUCLEOTIDE SEQUENCE [LARGE SCALE GENOMIC DNA]</scope>
    <source>
        <strain evidence="2 3">LB32</strain>
    </source>
</reference>
<dbReference type="Gene3D" id="2.60.120.200">
    <property type="match status" value="1"/>
</dbReference>
<dbReference type="InterPro" id="IPR000757">
    <property type="entry name" value="Beta-glucanase-like"/>
</dbReference>
<gene>
    <name evidence="2" type="ORF">DLJ58_03535</name>
</gene>
<organism evidence="2 3">
    <name type="scientific">Micromonospora arida</name>
    <dbReference type="NCBI Taxonomy" id="2203715"/>
    <lineage>
        <taxon>Bacteria</taxon>
        <taxon>Bacillati</taxon>
        <taxon>Actinomycetota</taxon>
        <taxon>Actinomycetes</taxon>
        <taxon>Micromonosporales</taxon>
        <taxon>Micromonosporaceae</taxon>
        <taxon>Micromonospora</taxon>
    </lineage>
</organism>
<keyword evidence="2" id="KW-0378">Hydrolase</keyword>
<sequence length="453" mass="50649">MALDSARAHRHIPKELFFRFPRECLMAHRFRRVLAAAGSMILGVTLAGVVAAPAAQAGDTPPSPLAKPGYTLDFAEEFDVSTLNTNRWLPYYLPHWTSPANRELGAKARYTIADGVLTQRLDADTPAWNPQYDGTVKISSFQTYNKDYWHKFNASMPLNHHEPDFNGYTFQYGYVELRAKKSNVGGGGHQALWLVGTGDTSSASRNPEVDMVETFFNEPNNWRIAAHGWGDPNFLSSSYASIAPVPSGSPTTEFHTYGMEWTPTDIKFYYDGQLYRTINDAPNMPMGLIMGIYTDAGSGRHNDVWPKTWSVDYLRVYKKDGGYPVSYQRLKNRQTGQYVKDDGSGTAKYAAASTTDQSAQWAVENVDGYVRLKNRATGNYLHVENQTGNVQTGAVPGTYWSAQWTQEPVDGRLRLKNRWNGTYAHTENMTGSIQYGAAPAGWWTSQWDLEPAS</sequence>
<dbReference type="SUPFAM" id="SSF49899">
    <property type="entry name" value="Concanavalin A-like lectins/glucanases"/>
    <property type="match status" value="1"/>
</dbReference>
<dbReference type="GO" id="GO:0005975">
    <property type="term" value="P:carbohydrate metabolic process"/>
    <property type="evidence" value="ECO:0007669"/>
    <property type="project" value="InterPro"/>
</dbReference>
<dbReference type="Pfam" id="PF00722">
    <property type="entry name" value="Glyco_hydro_16"/>
    <property type="match status" value="1"/>
</dbReference>
<evidence type="ECO:0000259" key="1">
    <source>
        <dbReference type="PROSITE" id="PS51762"/>
    </source>
</evidence>
<dbReference type="InterPro" id="IPR035992">
    <property type="entry name" value="Ricin_B-like_lectins"/>
</dbReference>
<feature type="domain" description="GH16" evidence="1">
    <location>
        <begin position="54"/>
        <end position="322"/>
    </location>
</feature>
<dbReference type="InterPro" id="IPR050546">
    <property type="entry name" value="Glycosyl_Hydrlase_16"/>
</dbReference>
<dbReference type="Proteomes" id="UP000266889">
    <property type="component" value="Unassembled WGS sequence"/>
</dbReference>
<dbReference type="SUPFAM" id="SSF50370">
    <property type="entry name" value="Ricin B-like lectins"/>
    <property type="match status" value="1"/>
</dbReference>
<dbReference type="EMBL" id="QGSY01000087">
    <property type="protein sequence ID" value="RQX13606.1"/>
    <property type="molecule type" value="Genomic_DNA"/>
</dbReference>